<evidence type="ECO:0000256" key="7">
    <source>
        <dbReference type="ARBA" id="ARBA00023029"/>
    </source>
</evidence>
<dbReference type="GO" id="GO:0005694">
    <property type="term" value="C:chromosome"/>
    <property type="evidence" value="ECO:0007669"/>
    <property type="project" value="InterPro"/>
</dbReference>
<dbReference type="SMART" id="SM00387">
    <property type="entry name" value="HATPase_c"/>
    <property type="match status" value="1"/>
</dbReference>
<dbReference type="Pfam" id="PF00204">
    <property type="entry name" value="DNA_gyraseB"/>
    <property type="match status" value="1"/>
</dbReference>
<evidence type="ECO:0000256" key="5">
    <source>
        <dbReference type="ARBA" id="ARBA00022840"/>
    </source>
</evidence>
<sequence>MTQYSASSIEVLSGLEPVRKRPGMYTDTSRPNHLAQEVIDNSVDEALVGYADDIIVRLLDDGGIEVSDNGRGMPIDVHPEHGVTGIELIMTKLHAGGKFSQSSYRFAGGLHGVGVSVVNALSNRLEIEVCRDGNRHAMAFEHGEKVADLSVIGSCSKRTTGTLVRFWPDASYFDSAKLSLPRLTHLLRAKAVLCPGLKVTLVEPGGDKSIWQYEDGLRDYLSEATDGYEVLPSTPFIGHFADDEQGVDWAIQWLPEGGEPLTESYVNLIPTPLGGTHVNGLRSGLLDALREFCDYRGLLPRGVKLTADDLWERVAYVLSVKLLDPQFAGQTKERLSSRTVAAFVSGVVKDAFSLWLNHHVDEAEQLAELVINAAQRRQKSAKKVARKKITSGPALPGKLADCAGQDPAASELFLVEGDSAGGSAKQARDRETQAILPLRGKILNTWEVDHHDIYSSQEVHDIAVAIGMDPGSDDLSKLRYHKICILADADSDGLHIATLLCALFVRHFSVLVEAGHVFVAMPPLYRIDLGKEVFYALDESEKEAILKRLEGKRGTPNVQRFKGLGEMSPLQLRETTMAADTRRLVQLTREENDGTLEMMDMLLARKRAADRKGWLEDYGNLADIEV</sequence>
<dbReference type="Gene3D" id="3.30.565.10">
    <property type="entry name" value="Histidine kinase-like ATPase, C-terminal domain"/>
    <property type="match status" value="1"/>
</dbReference>
<keyword evidence="13" id="KW-1185">Reference proteome</keyword>
<keyword evidence="9 10" id="KW-0413">Isomerase</keyword>
<evidence type="ECO:0000256" key="10">
    <source>
        <dbReference type="HAMAP-Rule" id="MF_00938"/>
    </source>
</evidence>
<dbReference type="GO" id="GO:0005524">
    <property type="term" value="F:ATP binding"/>
    <property type="evidence" value="ECO:0007669"/>
    <property type="project" value="UniProtKB-UniRule"/>
</dbReference>
<evidence type="ECO:0000256" key="8">
    <source>
        <dbReference type="ARBA" id="ARBA00023125"/>
    </source>
</evidence>
<dbReference type="InterPro" id="IPR003594">
    <property type="entry name" value="HATPase_dom"/>
</dbReference>
<organism evidence="12 13">
    <name type="scientific">Aidingimonas halophila</name>
    <dbReference type="NCBI Taxonomy" id="574349"/>
    <lineage>
        <taxon>Bacteria</taxon>
        <taxon>Pseudomonadati</taxon>
        <taxon>Pseudomonadota</taxon>
        <taxon>Gammaproteobacteria</taxon>
        <taxon>Oceanospirillales</taxon>
        <taxon>Halomonadaceae</taxon>
        <taxon>Aidingimonas</taxon>
    </lineage>
</organism>
<dbReference type="PRINTS" id="PR00418">
    <property type="entry name" value="TPI2FAMILY"/>
</dbReference>
<dbReference type="InterPro" id="IPR036890">
    <property type="entry name" value="HATPase_C_sf"/>
</dbReference>
<dbReference type="InterPro" id="IPR006171">
    <property type="entry name" value="TOPRIM_dom"/>
</dbReference>
<dbReference type="Pfam" id="PF01751">
    <property type="entry name" value="Toprim"/>
    <property type="match status" value="1"/>
</dbReference>
<gene>
    <name evidence="10" type="primary">parE</name>
    <name evidence="12" type="ORF">SAMN05443545_101334</name>
</gene>
<evidence type="ECO:0000256" key="9">
    <source>
        <dbReference type="ARBA" id="ARBA00023235"/>
    </source>
</evidence>
<keyword evidence="4 10" id="KW-0547">Nucleotide-binding</keyword>
<dbReference type="Gene3D" id="3.40.50.670">
    <property type="match status" value="1"/>
</dbReference>
<dbReference type="PANTHER" id="PTHR45866">
    <property type="entry name" value="DNA GYRASE/TOPOISOMERASE SUBUNIT B"/>
    <property type="match status" value="1"/>
</dbReference>
<comment type="similarity">
    <text evidence="10">Belongs to the type II topoisomerase family. ParE type 1 subfamily.</text>
</comment>
<dbReference type="PROSITE" id="PS00177">
    <property type="entry name" value="TOPOISOMERASE_II"/>
    <property type="match status" value="1"/>
</dbReference>
<dbReference type="FunFam" id="3.30.230.10:FF:000012">
    <property type="entry name" value="DNA topoisomerase 4 subunit B"/>
    <property type="match status" value="1"/>
</dbReference>
<keyword evidence="8 10" id="KW-0238">DNA-binding</keyword>
<evidence type="ECO:0000259" key="11">
    <source>
        <dbReference type="PROSITE" id="PS50880"/>
    </source>
</evidence>
<dbReference type="PANTHER" id="PTHR45866:SF4">
    <property type="entry name" value="DNA TOPOISOMERASE 4 SUBUNIT B"/>
    <property type="match status" value="1"/>
</dbReference>
<dbReference type="InterPro" id="IPR013759">
    <property type="entry name" value="Topo_IIA_B_C"/>
</dbReference>
<dbReference type="CDD" id="cd00822">
    <property type="entry name" value="TopoII_Trans_DNA_gyrase"/>
    <property type="match status" value="1"/>
</dbReference>
<dbReference type="InterPro" id="IPR018522">
    <property type="entry name" value="TopoIIA_CS"/>
</dbReference>
<dbReference type="InterPro" id="IPR001241">
    <property type="entry name" value="Topo_IIA"/>
</dbReference>
<dbReference type="SUPFAM" id="SSF56719">
    <property type="entry name" value="Type II DNA topoisomerase"/>
    <property type="match status" value="1"/>
</dbReference>
<dbReference type="FunFam" id="3.40.50.670:FF:000003">
    <property type="entry name" value="DNA topoisomerase 4 subunit B"/>
    <property type="match status" value="1"/>
</dbReference>
<dbReference type="Proteomes" id="UP000198500">
    <property type="component" value="Unassembled WGS sequence"/>
</dbReference>
<evidence type="ECO:0000313" key="13">
    <source>
        <dbReference type="Proteomes" id="UP000198500"/>
    </source>
</evidence>
<dbReference type="SUPFAM" id="SSF55874">
    <property type="entry name" value="ATPase domain of HSP90 chaperone/DNA topoisomerase II/histidine kinase"/>
    <property type="match status" value="1"/>
</dbReference>
<dbReference type="NCBIfam" id="TIGR01055">
    <property type="entry name" value="parE_Gneg"/>
    <property type="match status" value="1"/>
</dbReference>
<dbReference type="OrthoDB" id="9802808at2"/>
<feature type="binding site" evidence="10">
    <location>
        <position position="68"/>
    </location>
    <ligand>
        <name>ATP</name>
        <dbReference type="ChEBI" id="CHEBI:30616"/>
    </ligand>
</feature>
<dbReference type="AlphaFoldDB" id="A0A1H2RIP9"/>
<evidence type="ECO:0000256" key="6">
    <source>
        <dbReference type="ARBA" id="ARBA00022842"/>
    </source>
</evidence>
<feature type="site" description="Interaction with DNA" evidence="10">
    <location>
        <position position="495"/>
    </location>
</feature>
<evidence type="ECO:0000256" key="4">
    <source>
        <dbReference type="ARBA" id="ARBA00022741"/>
    </source>
</evidence>
<feature type="domain" description="Toprim" evidence="11">
    <location>
        <begin position="410"/>
        <end position="523"/>
    </location>
</feature>
<proteinExistence type="inferred from homology"/>
<dbReference type="PRINTS" id="PR01098">
    <property type="entry name" value="TOPISMRASE4B"/>
</dbReference>
<comment type="catalytic activity">
    <reaction evidence="1 10">
        <text>ATP-dependent breakage, passage and rejoining of double-stranded DNA.</text>
        <dbReference type="EC" id="5.6.2.2"/>
    </reaction>
</comment>
<dbReference type="InterPro" id="IPR013760">
    <property type="entry name" value="Topo_IIA-like_dom_sf"/>
</dbReference>
<dbReference type="InterPro" id="IPR013506">
    <property type="entry name" value="Topo_IIA_bsu_dom2"/>
</dbReference>
<evidence type="ECO:0000256" key="1">
    <source>
        <dbReference type="ARBA" id="ARBA00000185"/>
    </source>
</evidence>
<comment type="function">
    <text evidence="10">Topoisomerase IV is essential for chromosome segregation. It relaxes supercoiled DNA. Performs the decatenation events required during the replication of a circular DNA molecule.</text>
</comment>
<dbReference type="Gene3D" id="3.30.230.10">
    <property type="match status" value="1"/>
</dbReference>
<keyword evidence="7 10" id="KW-0799">Topoisomerase</keyword>
<dbReference type="InterPro" id="IPR002288">
    <property type="entry name" value="DNA_gyrase_B_C"/>
</dbReference>
<keyword evidence="3" id="KW-0479">Metal-binding</keyword>
<feature type="site" description="Interaction with DNA" evidence="10">
    <location>
        <position position="611"/>
    </location>
</feature>
<protein>
    <recommendedName>
        <fullName evidence="10">DNA topoisomerase 4 subunit B</fullName>
        <ecNumber evidence="10">5.6.2.2</ecNumber>
    </recommendedName>
    <alternativeName>
        <fullName evidence="10">Topoisomerase IV subunit B</fullName>
    </alternativeName>
</protein>
<feature type="binding site" evidence="10">
    <location>
        <position position="332"/>
    </location>
    <ligand>
        <name>ATP</name>
        <dbReference type="ChEBI" id="CHEBI:30616"/>
    </ligand>
</feature>
<dbReference type="STRING" id="574349.SAMN05443545_101334"/>
<dbReference type="Pfam" id="PF00986">
    <property type="entry name" value="DNA_gyraseB_C"/>
    <property type="match status" value="1"/>
</dbReference>
<dbReference type="GO" id="GO:0046872">
    <property type="term" value="F:metal ion binding"/>
    <property type="evidence" value="ECO:0007669"/>
    <property type="project" value="UniProtKB-KW"/>
</dbReference>
<feature type="binding site" evidence="10">
    <location>
        <position position="4"/>
    </location>
    <ligand>
        <name>ATP</name>
        <dbReference type="ChEBI" id="CHEBI:30616"/>
    </ligand>
</feature>
<dbReference type="SMART" id="SM00433">
    <property type="entry name" value="TOP2c"/>
    <property type="match status" value="1"/>
</dbReference>
<dbReference type="GO" id="GO:0003918">
    <property type="term" value="F:DNA topoisomerase type II (double strand cut, ATP-hydrolyzing) activity"/>
    <property type="evidence" value="ECO:0007669"/>
    <property type="project" value="UniProtKB-UniRule"/>
</dbReference>
<comment type="cofactor">
    <cofactor evidence="2">
        <name>Mg(2+)</name>
        <dbReference type="ChEBI" id="CHEBI:18420"/>
    </cofactor>
</comment>
<dbReference type="GO" id="GO:0003677">
    <property type="term" value="F:DNA binding"/>
    <property type="evidence" value="ECO:0007669"/>
    <property type="project" value="UniProtKB-UniRule"/>
</dbReference>
<dbReference type="InterPro" id="IPR020568">
    <property type="entry name" value="Ribosomal_Su5_D2-typ_SF"/>
</dbReference>
<keyword evidence="6" id="KW-0460">Magnesium</keyword>
<keyword evidence="5 10" id="KW-0067">ATP-binding</keyword>
<dbReference type="InterPro" id="IPR005737">
    <property type="entry name" value="TopoIV_B_Gneg"/>
</dbReference>
<dbReference type="CDD" id="cd16928">
    <property type="entry name" value="HATPase_GyrB-like"/>
    <property type="match status" value="1"/>
</dbReference>
<dbReference type="SUPFAM" id="SSF54211">
    <property type="entry name" value="Ribosomal protein S5 domain 2-like"/>
    <property type="match status" value="1"/>
</dbReference>
<dbReference type="PROSITE" id="PS50880">
    <property type="entry name" value="TOPRIM"/>
    <property type="match status" value="1"/>
</dbReference>
<evidence type="ECO:0000256" key="2">
    <source>
        <dbReference type="ARBA" id="ARBA00001946"/>
    </source>
</evidence>
<feature type="binding site" evidence="10">
    <location>
        <begin position="109"/>
        <end position="115"/>
    </location>
    <ligand>
        <name>ATP</name>
        <dbReference type="ChEBI" id="CHEBI:30616"/>
    </ligand>
</feature>
<feature type="binding site" evidence="10">
    <location>
        <position position="41"/>
    </location>
    <ligand>
        <name>ATP</name>
        <dbReference type="ChEBI" id="CHEBI:30616"/>
    </ligand>
</feature>
<dbReference type="EMBL" id="FNNI01000001">
    <property type="protein sequence ID" value="SDW19237.1"/>
    <property type="molecule type" value="Genomic_DNA"/>
</dbReference>
<dbReference type="RefSeq" id="WP_092567748.1">
    <property type="nucleotide sequence ID" value="NZ_BMXH01000001.1"/>
</dbReference>
<dbReference type="HAMAP" id="MF_00938">
    <property type="entry name" value="ParE_type1"/>
    <property type="match status" value="1"/>
</dbReference>
<dbReference type="GO" id="GO:0007059">
    <property type="term" value="P:chromosome segregation"/>
    <property type="evidence" value="ECO:0007669"/>
    <property type="project" value="UniProtKB-UniRule"/>
</dbReference>
<name>A0A1H2RIP9_9GAMM</name>
<accession>A0A1H2RIP9</accession>
<evidence type="ECO:0000256" key="3">
    <source>
        <dbReference type="ARBA" id="ARBA00022723"/>
    </source>
</evidence>
<reference evidence="12 13" key="1">
    <citation type="submission" date="2016-10" db="EMBL/GenBank/DDBJ databases">
        <authorList>
            <person name="de Groot N.N."/>
        </authorList>
    </citation>
    <scope>NUCLEOTIDE SEQUENCE [LARGE SCALE GENOMIC DNA]</scope>
    <source>
        <strain evidence="12 13">DSM 19219</strain>
    </source>
</reference>
<dbReference type="EC" id="5.6.2.2" evidence="10"/>
<dbReference type="GO" id="GO:0006265">
    <property type="term" value="P:DNA topological change"/>
    <property type="evidence" value="ECO:0007669"/>
    <property type="project" value="UniProtKB-UniRule"/>
</dbReference>
<dbReference type="InterPro" id="IPR014721">
    <property type="entry name" value="Ribsml_uS5_D2-typ_fold_subgr"/>
</dbReference>
<evidence type="ECO:0000313" key="12">
    <source>
        <dbReference type="EMBL" id="SDW19237.1"/>
    </source>
</evidence>
<dbReference type="Pfam" id="PF02518">
    <property type="entry name" value="HATPase_c"/>
    <property type="match status" value="1"/>
</dbReference>
<comment type="subunit">
    <text evidence="10">Heterotetramer composed of ParC and ParE.</text>
</comment>
<dbReference type="FunFam" id="3.30.565.10:FF:000002">
    <property type="entry name" value="DNA gyrase subunit B"/>
    <property type="match status" value="1"/>
</dbReference>
<feature type="site" description="Interaction with DNA" evidence="10">
    <location>
        <position position="444"/>
    </location>
</feature>